<proteinExistence type="inferred from homology"/>
<gene>
    <name evidence="5" type="ORF">M406DRAFT_343506</name>
</gene>
<name>A0A9P5CI86_CRYP1</name>
<dbReference type="Gene3D" id="3.30.559.10">
    <property type="entry name" value="Chloramphenicol acetyltransferase-like domain"/>
    <property type="match status" value="2"/>
</dbReference>
<dbReference type="OrthoDB" id="21502at2759"/>
<evidence type="ECO:0000256" key="1">
    <source>
        <dbReference type="ARBA" id="ARBA00005179"/>
    </source>
</evidence>
<dbReference type="AlphaFoldDB" id="A0A9P5CI86"/>
<keyword evidence="6" id="KW-1185">Reference proteome</keyword>
<dbReference type="PANTHER" id="PTHR31896">
    <property type="entry name" value="FAMILY REGULATORY PROTEIN, PUTATIVE (AFU_ORTHOLOGUE AFUA_3G14730)-RELATED"/>
    <property type="match status" value="1"/>
</dbReference>
<evidence type="ECO:0000256" key="3">
    <source>
        <dbReference type="ARBA" id="ARBA00022679"/>
    </source>
</evidence>
<evidence type="ECO:0000313" key="6">
    <source>
        <dbReference type="Proteomes" id="UP000803844"/>
    </source>
</evidence>
<dbReference type="Pfam" id="PF02458">
    <property type="entry name" value="Transferase"/>
    <property type="match status" value="1"/>
</dbReference>
<protein>
    <submittedName>
        <fullName evidence="5">Uncharacterized protein</fullName>
    </submittedName>
</protein>
<comment type="similarity">
    <text evidence="2">Belongs to the plant acyltransferase family.</text>
</comment>
<dbReference type="InterPro" id="IPR023213">
    <property type="entry name" value="CAT-like_dom_sf"/>
</dbReference>
<evidence type="ECO:0000256" key="2">
    <source>
        <dbReference type="ARBA" id="ARBA00009861"/>
    </source>
</evidence>
<dbReference type="InterPro" id="IPR051283">
    <property type="entry name" value="Sec_Metabolite_Acyltrans"/>
</dbReference>
<comment type="pathway">
    <text evidence="1">Secondary metabolite biosynthesis.</text>
</comment>
<evidence type="ECO:0000313" key="5">
    <source>
        <dbReference type="EMBL" id="KAF3760398.1"/>
    </source>
</evidence>
<keyword evidence="3" id="KW-0808">Transferase</keyword>
<dbReference type="PANTHER" id="PTHR31896:SF69">
    <property type="entry name" value="FAMILY REGULATORY PROTEIN, PUTATIVE (AFU_ORTHOLOGUE AFUA_3G14730)-RELATED"/>
    <property type="match status" value="1"/>
</dbReference>
<organism evidence="5 6">
    <name type="scientific">Cryphonectria parasitica (strain ATCC 38755 / EP155)</name>
    <dbReference type="NCBI Taxonomy" id="660469"/>
    <lineage>
        <taxon>Eukaryota</taxon>
        <taxon>Fungi</taxon>
        <taxon>Dikarya</taxon>
        <taxon>Ascomycota</taxon>
        <taxon>Pezizomycotina</taxon>
        <taxon>Sordariomycetes</taxon>
        <taxon>Sordariomycetidae</taxon>
        <taxon>Diaporthales</taxon>
        <taxon>Cryphonectriaceae</taxon>
        <taxon>Cryphonectria-Endothia species complex</taxon>
        <taxon>Cryphonectria</taxon>
    </lineage>
</organism>
<accession>A0A9P5CI86</accession>
<dbReference type="EMBL" id="MU032353">
    <property type="protein sequence ID" value="KAF3760398.1"/>
    <property type="molecule type" value="Genomic_DNA"/>
</dbReference>
<comment type="caution">
    <text evidence="5">The sequence shown here is derived from an EMBL/GenBank/DDBJ whole genome shotgun (WGS) entry which is preliminary data.</text>
</comment>
<dbReference type="GeneID" id="63839004"/>
<reference evidence="5" key="1">
    <citation type="journal article" date="2020" name="Phytopathology">
        <title>Genome sequence of the chestnut blight fungus Cryphonectria parasitica EP155: A fundamental resource for an archetypical invasive plant pathogen.</title>
        <authorList>
            <person name="Crouch J.A."/>
            <person name="Dawe A."/>
            <person name="Aerts A."/>
            <person name="Barry K."/>
            <person name="Churchill A.C.L."/>
            <person name="Grimwood J."/>
            <person name="Hillman B."/>
            <person name="Milgroom M.G."/>
            <person name="Pangilinan J."/>
            <person name="Smith M."/>
            <person name="Salamov A."/>
            <person name="Schmutz J."/>
            <person name="Yadav J."/>
            <person name="Grigoriev I.V."/>
            <person name="Nuss D."/>
        </authorList>
    </citation>
    <scope>NUCLEOTIDE SEQUENCE</scope>
    <source>
        <strain evidence="5">EP155</strain>
    </source>
</reference>
<sequence length="481" mass="53958">MLDDTEGTRNYMVAQTMRFNDVLDAEKLHVSLSKLLEIGDWRKLGGRLRFKDDGRLEIHVPKQFTSERPALLFSHDASWSQISIDDHPLGRDLPRPTQEPSIQRGADDFRDFAARADMPMTIEEMIHRDLPQISLHVTSFQDATLVGLVWPHTLMDAFGIKALWQSWSLVLSGKDQEIPPVLGAHKDVLYEVAVGNEESHLVEQEESWFEKNRLKGRGLVMFVLRYVWAAVRDHGVEKRTIYLPRSTLVQLQDKAKVEAAEVVLSQGQKSGFISNGDVLMAWAARLVALAEARPKPVTIMAAVNARLRLASILEKPPGSQGVYMQNMVLACFASLVAGLSQGSLGPIALECRRHVAQQTTERQMIGLLRLFGKLRDNGKEAKMPYCGESDALLILWNDLTKVDLVNAADFSPAVLHQGAKEESRINPLGTMVYHHLQRLKPNKWMGNTFTVLGNDPEGGCWIMGILAPRVWTAFQKELSQM</sequence>
<evidence type="ECO:0000256" key="4">
    <source>
        <dbReference type="ARBA" id="ARBA00023315"/>
    </source>
</evidence>
<keyword evidence="4" id="KW-0012">Acyltransferase</keyword>
<dbReference type="GO" id="GO:0016746">
    <property type="term" value="F:acyltransferase activity"/>
    <property type="evidence" value="ECO:0007669"/>
    <property type="project" value="UniProtKB-KW"/>
</dbReference>
<dbReference type="RefSeq" id="XP_040771377.1">
    <property type="nucleotide sequence ID" value="XM_040921875.1"/>
</dbReference>
<dbReference type="Proteomes" id="UP000803844">
    <property type="component" value="Unassembled WGS sequence"/>
</dbReference>